<organism evidence="1 2">
    <name type="scientific">Smittium mucronatum</name>
    <dbReference type="NCBI Taxonomy" id="133383"/>
    <lineage>
        <taxon>Eukaryota</taxon>
        <taxon>Fungi</taxon>
        <taxon>Fungi incertae sedis</taxon>
        <taxon>Zoopagomycota</taxon>
        <taxon>Kickxellomycotina</taxon>
        <taxon>Harpellomycetes</taxon>
        <taxon>Harpellales</taxon>
        <taxon>Legeriomycetaceae</taxon>
        <taxon>Smittium</taxon>
    </lineage>
</organism>
<dbReference type="EMBL" id="LSSL01004500">
    <property type="protein sequence ID" value="OLY79398.1"/>
    <property type="molecule type" value="Genomic_DNA"/>
</dbReference>
<evidence type="ECO:0000313" key="2">
    <source>
        <dbReference type="Proteomes" id="UP000187455"/>
    </source>
</evidence>
<protein>
    <submittedName>
        <fullName evidence="1">Uncharacterized protein</fullName>
    </submittedName>
</protein>
<proteinExistence type="predicted"/>
<dbReference type="Proteomes" id="UP000187455">
    <property type="component" value="Unassembled WGS sequence"/>
</dbReference>
<evidence type="ECO:0000313" key="1">
    <source>
        <dbReference type="EMBL" id="OLY79398.1"/>
    </source>
</evidence>
<keyword evidence="2" id="KW-1185">Reference proteome</keyword>
<reference evidence="1 2" key="1">
    <citation type="journal article" date="2016" name="Mol. Biol. Evol.">
        <title>Genome-Wide Survey of Gut Fungi (Harpellales) Reveals the First Horizontally Transferred Ubiquitin Gene from a Mosquito Host.</title>
        <authorList>
            <person name="Wang Y."/>
            <person name="White M.M."/>
            <person name="Kvist S."/>
            <person name="Moncalvo J.M."/>
        </authorList>
    </citation>
    <scope>NUCLEOTIDE SEQUENCE [LARGE SCALE GENOMIC DNA]</scope>
    <source>
        <strain evidence="1 2">ALG-7-W6</strain>
    </source>
</reference>
<name>A0A1R0GRC5_9FUNG</name>
<sequence length="13" mass="1407">MKSLLIGSITETN</sequence>
<comment type="caution">
    <text evidence="1">The sequence shown here is derived from an EMBL/GenBank/DDBJ whole genome shotgun (WGS) entry which is preliminary data.</text>
</comment>
<gene>
    <name evidence="1" type="ORF">AYI68_g6534</name>
</gene>
<feature type="non-terminal residue" evidence="1">
    <location>
        <position position="13"/>
    </location>
</feature>
<accession>A0A1R0GRC5</accession>